<dbReference type="OrthoDB" id="6432246at2759"/>
<dbReference type="AlphaFoldDB" id="A0A4Y2MZM1"/>
<feature type="transmembrane region" description="Helical" evidence="1">
    <location>
        <begin position="172"/>
        <end position="199"/>
    </location>
</feature>
<evidence type="ECO:0000313" key="2">
    <source>
        <dbReference type="EMBL" id="GBN31096.1"/>
    </source>
</evidence>
<accession>A0A4Y2MZM1</accession>
<reference evidence="2 3" key="1">
    <citation type="journal article" date="2019" name="Sci. Rep.">
        <title>Orb-weaving spider Araneus ventricosus genome elucidates the spidroin gene catalogue.</title>
        <authorList>
            <person name="Kono N."/>
            <person name="Nakamura H."/>
            <person name="Ohtoshi R."/>
            <person name="Moran D.A.P."/>
            <person name="Shinohara A."/>
            <person name="Yoshida Y."/>
            <person name="Fujiwara M."/>
            <person name="Mori M."/>
            <person name="Tomita M."/>
            <person name="Arakawa K."/>
        </authorList>
    </citation>
    <scope>NUCLEOTIDE SEQUENCE [LARGE SCALE GENOMIC DNA]</scope>
</reference>
<keyword evidence="3" id="KW-1185">Reference proteome</keyword>
<gene>
    <name evidence="2" type="ORF">AVEN_48526_1</name>
</gene>
<proteinExistence type="predicted"/>
<protein>
    <submittedName>
        <fullName evidence="2">Uncharacterized protein</fullName>
    </submittedName>
</protein>
<keyword evidence="1" id="KW-0812">Transmembrane</keyword>
<keyword evidence="1" id="KW-0472">Membrane</keyword>
<evidence type="ECO:0000256" key="1">
    <source>
        <dbReference type="SAM" id="Phobius"/>
    </source>
</evidence>
<keyword evidence="1" id="KW-1133">Transmembrane helix</keyword>
<organism evidence="2 3">
    <name type="scientific">Araneus ventricosus</name>
    <name type="common">Orbweaver spider</name>
    <name type="synonym">Epeira ventricosa</name>
    <dbReference type="NCBI Taxonomy" id="182803"/>
    <lineage>
        <taxon>Eukaryota</taxon>
        <taxon>Metazoa</taxon>
        <taxon>Ecdysozoa</taxon>
        <taxon>Arthropoda</taxon>
        <taxon>Chelicerata</taxon>
        <taxon>Arachnida</taxon>
        <taxon>Araneae</taxon>
        <taxon>Araneomorphae</taxon>
        <taxon>Entelegynae</taxon>
        <taxon>Araneoidea</taxon>
        <taxon>Araneidae</taxon>
        <taxon>Araneus</taxon>
    </lineage>
</organism>
<name>A0A4Y2MZM1_ARAVE</name>
<dbReference type="Gene3D" id="3.30.200.20">
    <property type="entry name" value="Phosphorylase Kinase, domain 1"/>
    <property type="match status" value="1"/>
</dbReference>
<comment type="caution">
    <text evidence="2">The sequence shown here is derived from an EMBL/GenBank/DDBJ whole genome shotgun (WGS) entry which is preliminary data.</text>
</comment>
<evidence type="ECO:0000313" key="3">
    <source>
        <dbReference type="Proteomes" id="UP000499080"/>
    </source>
</evidence>
<dbReference type="Proteomes" id="UP000499080">
    <property type="component" value="Unassembled WGS sequence"/>
</dbReference>
<sequence>MNSFHFESIVACVKSFYIFRTEPYQFYRTSANSGNPIPPQSGRRHVERDGFWQSTSVDACVDICGLHPNICGMEAGCYSRGDSYVCLCHDLEPADANNNCDRTESPSSPTSSTDSSVTNVLLQVAPTEGSFGPHQLLGMLSTSKQAPSNLTESNSTQSNEPSHIIRHTSAGFAGLSAVLGTCLFALALLAICSLILFVYHRRKGALCWWLAADRRRNAAAMSLSKCMEQYIANPNYYSTSPDAPLLGMRHLQIPSDNVVLMEEIGEGCFGKVHKGIRINFCVQLFVASLCSSLWRNIKHLKHPIPDIFRGLNKGIVELAHSRICDKSLSSVLCAQALERLQYCELYRCL</sequence>
<dbReference type="EMBL" id="BGPR01008033">
    <property type="protein sequence ID" value="GBN31096.1"/>
    <property type="molecule type" value="Genomic_DNA"/>
</dbReference>